<dbReference type="Proteomes" id="UP000663889">
    <property type="component" value="Unassembled WGS sequence"/>
</dbReference>
<protein>
    <submittedName>
        <fullName evidence="1">Uncharacterized protein</fullName>
    </submittedName>
</protein>
<gene>
    <name evidence="1" type="ORF">SEV965_LOCUS39889</name>
</gene>
<proteinExistence type="predicted"/>
<reference evidence="1" key="1">
    <citation type="submission" date="2021-02" db="EMBL/GenBank/DDBJ databases">
        <authorList>
            <person name="Nowell W R."/>
        </authorList>
    </citation>
    <scope>NUCLEOTIDE SEQUENCE</scope>
</reference>
<feature type="non-terminal residue" evidence="1">
    <location>
        <position position="1"/>
    </location>
</feature>
<accession>A0A815ZBG5</accession>
<dbReference type="AlphaFoldDB" id="A0A815ZBG5"/>
<comment type="caution">
    <text evidence="1">The sequence shown here is derived from an EMBL/GenBank/DDBJ whole genome shotgun (WGS) entry which is preliminary data.</text>
</comment>
<sequence length="36" mass="4164">MKILQIQSTGDEFFLLDNEAAFWNKLQITTGGTYLR</sequence>
<evidence type="ECO:0000313" key="1">
    <source>
        <dbReference type="EMBL" id="CAF1581119.1"/>
    </source>
</evidence>
<name>A0A815ZBG5_9BILA</name>
<dbReference type="EMBL" id="CAJNOU010018803">
    <property type="protein sequence ID" value="CAF1581119.1"/>
    <property type="molecule type" value="Genomic_DNA"/>
</dbReference>
<evidence type="ECO:0000313" key="2">
    <source>
        <dbReference type="Proteomes" id="UP000663889"/>
    </source>
</evidence>
<organism evidence="1 2">
    <name type="scientific">Rotaria sordida</name>
    <dbReference type="NCBI Taxonomy" id="392033"/>
    <lineage>
        <taxon>Eukaryota</taxon>
        <taxon>Metazoa</taxon>
        <taxon>Spiralia</taxon>
        <taxon>Gnathifera</taxon>
        <taxon>Rotifera</taxon>
        <taxon>Eurotatoria</taxon>
        <taxon>Bdelloidea</taxon>
        <taxon>Philodinida</taxon>
        <taxon>Philodinidae</taxon>
        <taxon>Rotaria</taxon>
    </lineage>
</organism>